<evidence type="ECO:0000313" key="13">
    <source>
        <dbReference type="Proteomes" id="UP000736335"/>
    </source>
</evidence>
<dbReference type="GO" id="GO:0016192">
    <property type="term" value="P:vesicle-mediated transport"/>
    <property type="evidence" value="ECO:0007669"/>
    <property type="project" value="TreeGrafter"/>
</dbReference>
<feature type="transmembrane region" description="Helical" evidence="10">
    <location>
        <begin position="185"/>
        <end position="208"/>
    </location>
</feature>
<evidence type="ECO:0000256" key="4">
    <source>
        <dbReference type="ARBA" id="ARBA00013533"/>
    </source>
</evidence>
<organism evidence="12 13">
    <name type="scientific">Thelephora terrestris</name>
    <dbReference type="NCBI Taxonomy" id="56493"/>
    <lineage>
        <taxon>Eukaryota</taxon>
        <taxon>Fungi</taxon>
        <taxon>Dikarya</taxon>
        <taxon>Basidiomycota</taxon>
        <taxon>Agaricomycotina</taxon>
        <taxon>Agaricomycetes</taxon>
        <taxon>Thelephorales</taxon>
        <taxon>Thelephoraceae</taxon>
        <taxon>Thelephora</taxon>
    </lineage>
</organism>
<evidence type="ECO:0000256" key="1">
    <source>
        <dbReference type="ARBA" id="ARBA00002978"/>
    </source>
</evidence>
<dbReference type="EMBL" id="WIUZ02000011">
    <property type="protein sequence ID" value="KAF9783037.1"/>
    <property type="molecule type" value="Genomic_DNA"/>
</dbReference>
<evidence type="ECO:0000256" key="9">
    <source>
        <dbReference type="ARBA" id="ARBA00023136"/>
    </source>
</evidence>
<protein>
    <recommendedName>
        <fullName evidence="4">Golgi apparatus membrane protein TVP38</fullName>
    </recommendedName>
    <alternativeName>
        <fullName evidence="5">Golgi apparatus membrane protein tvp38</fullName>
    </alternativeName>
</protein>
<feature type="transmembrane region" description="Helical" evidence="10">
    <location>
        <begin position="74"/>
        <end position="91"/>
    </location>
</feature>
<sequence length="299" mass="33048">MTATKSFLRVGADHVKHYAKATWQRYKNLGIWGKLFIWLLIAFYIALGTVLILKGKLIAQAMYDVAQKLSHMKYGWLIILGAMVVASFPPMTGHTTIVTLCGFAYGMKGFYIVLAGSILGSATVFVVLRFLFSKRLRKWSATNDKWTALETVVKSKGLPLVILIRLSPIPPWAYSNTLFSSIHTVALWQFVIATVCLSPKLILSIFIGSRLAPLSDGEQRQEMDTQTMIIDAGLAIGGLLLGLVASVVVYRLVQRQLRHLKGVSPSTEEDIIEALEEADEGAPLLRNLSSESLLEEGDH</sequence>
<evidence type="ECO:0000313" key="12">
    <source>
        <dbReference type="EMBL" id="KAF9783037.1"/>
    </source>
</evidence>
<dbReference type="Pfam" id="PF09335">
    <property type="entry name" value="VTT_dom"/>
    <property type="match status" value="1"/>
</dbReference>
<evidence type="ECO:0000256" key="8">
    <source>
        <dbReference type="ARBA" id="ARBA00023034"/>
    </source>
</evidence>
<comment type="similarity">
    <text evidence="3">Belongs to the TVP38/TMEM64 family.</text>
</comment>
<evidence type="ECO:0000256" key="10">
    <source>
        <dbReference type="SAM" id="Phobius"/>
    </source>
</evidence>
<reference evidence="12" key="2">
    <citation type="submission" date="2020-11" db="EMBL/GenBank/DDBJ databases">
        <authorList>
            <consortium name="DOE Joint Genome Institute"/>
            <person name="Kuo A."/>
            <person name="Miyauchi S."/>
            <person name="Kiss E."/>
            <person name="Drula E."/>
            <person name="Kohler A."/>
            <person name="Sanchez-Garcia M."/>
            <person name="Andreopoulos B."/>
            <person name="Barry K.W."/>
            <person name="Bonito G."/>
            <person name="Buee M."/>
            <person name="Carver A."/>
            <person name="Chen C."/>
            <person name="Cichocki N."/>
            <person name="Clum A."/>
            <person name="Culley D."/>
            <person name="Crous P.W."/>
            <person name="Fauchery L."/>
            <person name="Girlanda M."/>
            <person name="Hayes R."/>
            <person name="Keri Z."/>
            <person name="Labutti K."/>
            <person name="Lipzen A."/>
            <person name="Lombard V."/>
            <person name="Magnuson J."/>
            <person name="Maillard F."/>
            <person name="Morin E."/>
            <person name="Murat C."/>
            <person name="Nolan M."/>
            <person name="Ohm R."/>
            <person name="Pangilinan J."/>
            <person name="Pereira M."/>
            <person name="Perotto S."/>
            <person name="Peter M."/>
            <person name="Riley R."/>
            <person name="Sitrit Y."/>
            <person name="Stielow B."/>
            <person name="Szollosi G."/>
            <person name="Zifcakova L."/>
            <person name="Stursova M."/>
            <person name="Spatafora J.W."/>
            <person name="Tedersoo L."/>
            <person name="Vaario L.-M."/>
            <person name="Yamada A."/>
            <person name="Yan M."/>
            <person name="Wang P."/>
            <person name="Xu J."/>
            <person name="Bruns T."/>
            <person name="Baldrian P."/>
            <person name="Vilgalys R."/>
            <person name="Henrissat B."/>
            <person name="Grigoriev I.V."/>
            <person name="Hibbett D."/>
            <person name="Nagy L.G."/>
            <person name="Martin F.M."/>
        </authorList>
    </citation>
    <scope>NUCLEOTIDE SEQUENCE</scope>
    <source>
        <strain evidence="12">UH-Tt-Lm1</strain>
    </source>
</reference>
<evidence type="ECO:0000256" key="5">
    <source>
        <dbReference type="ARBA" id="ARBA00020673"/>
    </source>
</evidence>
<proteinExistence type="inferred from homology"/>
<evidence type="ECO:0000256" key="7">
    <source>
        <dbReference type="ARBA" id="ARBA00022989"/>
    </source>
</evidence>
<dbReference type="OrthoDB" id="166803at2759"/>
<dbReference type="PANTHER" id="PTHR47549:SF1">
    <property type="entry name" value="GOLGI APPARATUS MEMBRANE PROTEIN TVP38"/>
    <property type="match status" value="1"/>
</dbReference>
<keyword evidence="8" id="KW-0333">Golgi apparatus</keyword>
<dbReference type="GO" id="GO:0000022">
    <property type="term" value="P:mitotic spindle elongation"/>
    <property type="evidence" value="ECO:0007669"/>
    <property type="project" value="TreeGrafter"/>
</dbReference>
<evidence type="ECO:0000256" key="2">
    <source>
        <dbReference type="ARBA" id="ARBA00004653"/>
    </source>
</evidence>
<dbReference type="InterPro" id="IPR051076">
    <property type="entry name" value="Golgi_membrane_TVP38/TMEM64"/>
</dbReference>
<evidence type="ECO:0000256" key="3">
    <source>
        <dbReference type="ARBA" id="ARBA00008640"/>
    </source>
</evidence>
<evidence type="ECO:0000259" key="11">
    <source>
        <dbReference type="Pfam" id="PF09335"/>
    </source>
</evidence>
<reference evidence="12" key="1">
    <citation type="journal article" date="2020" name="Nat. Commun.">
        <title>Large-scale genome sequencing of mycorrhizal fungi provides insights into the early evolution of symbiotic traits.</title>
        <authorList>
            <person name="Miyauchi S."/>
            <person name="Kiss E."/>
            <person name="Kuo A."/>
            <person name="Drula E."/>
            <person name="Kohler A."/>
            <person name="Sanchez-Garcia M."/>
            <person name="Morin E."/>
            <person name="Andreopoulos B."/>
            <person name="Barry K.W."/>
            <person name="Bonito G."/>
            <person name="Buee M."/>
            <person name="Carver A."/>
            <person name="Chen C."/>
            <person name="Cichocki N."/>
            <person name="Clum A."/>
            <person name="Culley D."/>
            <person name="Crous P.W."/>
            <person name="Fauchery L."/>
            <person name="Girlanda M."/>
            <person name="Hayes R.D."/>
            <person name="Keri Z."/>
            <person name="LaButti K."/>
            <person name="Lipzen A."/>
            <person name="Lombard V."/>
            <person name="Magnuson J."/>
            <person name="Maillard F."/>
            <person name="Murat C."/>
            <person name="Nolan M."/>
            <person name="Ohm R.A."/>
            <person name="Pangilinan J."/>
            <person name="Pereira M.F."/>
            <person name="Perotto S."/>
            <person name="Peter M."/>
            <person name="Pfister S."/>
            <person name="Riley R."/>
            <person name="Sitrit Y."/>
            <person name="Stielow J.B."/>
            <person name="Szollosi G."/>
            <person name="Zifcakova L."/>
            <person name="Stursova M."/>
            <person name="Spatafora J.W."/>
            <person name="Tedersoo L."/>
            <person name="Vaario L.M."/>
            <person name="Yamada A."/>
            <person name="Yan M."/>
            <person name="Wang P."/>
            <person name="Xu J."/>
            <person name="Bruns T."/>
            <person name="Baldrian P."/>
            <person name="Vilgalys R."/>
            <person name="Dunand C."/>
            <person name="Henrissat B."/>
            <person name="Grigoriev I.V."/>
            <person name="Hibbett D."/>
            <person name="Nagy L.G."/>
            <person name="Martin F.M."/>
        </authorList>
    </citation>
    <scope>NUCLEOTIDE SEQUENCE</scope>
    <source>
        <strain evidence="12">UH-Tt-Lm1</strain>
    </source>
</reference>
<keyword evidence="7 10" id="KW-1133">Transmembrane helix</keyword>
<feature type="domain" description="VTT" evidence="11">
    <location>
        <begin position="94"/>
        <end position="209"/>
    </location>
</feature>
<feature type="transmembrane region" description="Helical" evidence="10">
    <location>
        <begin position="111"/>
        <end position="132"/>
    </location>
</feature>
<comment type="subcellular location">
    <subcellularLocation>
        <location evidence="2">Golgi apparatus membrane</location>
        <topology evidence="2">Multi-pass membrane protein</topology>
    </subcellularLocation>
</comment>
<keyword evidence="6 10" id="KW-0812">Transmembrane</keyword>
<keyword evidence="9 10" id="KW-0472">Membrane</keyword>
<feature type="transmembrane region" description="Helical" evidence="10">
    <location>
        <begin position="228"/>
        <end position="253"/>
    </location>
</feature>
<comment type="caution">
    <text evidence="12">The sequence shown here is derived from an EMBL/GenBank/DDBJ whole genome shotgun (WGS) entry which is preliminary data.</text>
</comment>
<keyword evidence="13" id="KW-1185">Reference proteome</keyword>
<evidence type="ECO:0000256" key="6">
    <source>
        <dbReference type="ARBA" id="ARBA00022692"/>
    </source>
</evidence>
<dbReference type="PANTHER" id="PTHR47549">
    <property type="entry name" value="GOLGI APPARATUS MEMBRANE PROTEIN TVP38-RELATED"/>
    <property type="match status" value="1"/>
</dbReference>
<gene>
    <name evidence="12" type="ORF">BJ322DRAFT_1100809</name>
</gene>
<dbReference type="GO" id="GO:0000139">
    <property type="term" value="C:Golgi membrane"/>
    <property type="evidence" value="ECO:0007669"/>
    <property type="project" value="UniProtKB-SubCell"/>
</dbReference>
<comment type="function">
    <text evidence="1">Golgi membrane protein involved in vesicular trafficking and spindle migration.</text>
</comment>
<dbReference type="AlphaFoldDB" id="A0A9P6HCA1"/>
<feature type="transmembrane region" description="Helical" evidence="10">
    <location>
        <begin position="35"/>
        <end position="53"/>
    </location>
</feature>
<dbReference type="InterPro" id="IPR032816">
    <property type="entry name" value="VTT_dom"/>
</dbReference>
<name>A0A9P6HCA1_9AGAM</name>
<accession>A0A9P6HCA1</accession>
<dbReference type="Proteomes" id="UP000736335">
    <property type="component" value="Unassembled WGS sequence"/>
</dbReference>